<accession>A0AAW0HW76</accession>
<keyword evidence="5 10" id="KW-0479">Metal-binding</keyword>
<dbReference type="AlphaFoldDB" id="A0AAW0HW76"/>
<comment type="caution">
    <text evidence="12">The sequence shown here is derived from an EMBL/GenBank/DDBJ whole genome shotgun (WGS) entry which is preliminary data.</text>
</comment>
<evidence type="ECO:0000256" key="11">
    <source>
        <dbReference type="RuleBase" id="RU000461"/>
    </source>
</evidence>
<evidence type="ECO:0000256" key="3">
    <source>
        <dbReference type="ARBA" id="ARBA00012109"/>
    </source>
</evidence>
<dbReference type="GO" id="GO:0070989">
    <property type="term" value="P:oxidative demethylation"/>
    <property type="evidence" value="ECO:0007669"/>
    <property type="project" value="TreeGrafter"/>
</dbReference>
<keyword evidence="6 11" id="KW-0560">Oxidoreductase</keyword>
<keyword evidence="13" id="KW-1185">Reference proteome</keyword>
<evidence type="ECO:0000256" key="5">
    <source>
        <dbReference type="ARBA" id="ARBA00022723"/>
    </source>
</evidence>
<dbReference type="InterPro" id="IPR050705">
    <property type="entry name" value="Cytochrome_P450_3A"/>
</dbReference>
<evidence type="ECO:0000256" key="10">
    <source>
        <dbReference type="PIRSR" id="PIRSR602401-1"/>
    </source>
</evidence>
<dbReference type="InterPro" id="IPR001128">
    <property type="entry name" value="Cyt_P450"/>
</dbReference>
<proteinExistence type="inferred from homology"/>
<evidence type="ECO:0000256" key="2">
    <source>
        <dbReference type="ARBA" id="ARBA00010617"/>
    </source>
</evidence>
<dbReference type="GO" id="GO:0005506">
    <property type="term" value="F:iron ion binding"/>
    <property type="evidence" value="ECO:0007669"/>
    <property type="project" value="InterPro"/>
</dbReference>
<evidence type="ECO:0000256" key="6">
    <source>
        <dbReference type="ARBA" id="ARBA00023002"/>
    </source>
</evidence>
<sequence length="373" mass="42647">MAENFTKNSNLSWQLSAYLQENWSKEFENLTDNLNNQIISLNATRLELPTADAFLNMLKQTFSYFKEWVGIGSLTDLMVLAFLGVWKFDVEYLKSIEKYGGTTGLKAGVDVAHKGYATQSQQLFEGQTPMFIITEPEMIKNVLMFPIVEQYGDILVKYLRREAEKGKFLNMKEVFGSYSMDVITSTAFGVNVDSLNNPKDPFVEKTKKLLNFDFFCSIIHVSSNTFVFALHSLANHPDIQKKLQEEFDMTLPNKSPPNYDKVMEMFYPIGSKIVRTCNKDVETDGMFVPKGSRVMKPVYALHHDPQNWFNKENKGNTDPYVCMPFGNGSRNCFGMRLALMSMTLALTKALQNFSFQPCKETQSPPNYDKVMEM</sequence>
<keyword evidence="7 10" id="KW-0408">Iron</keyword>
<comment type="catalytic activity">
    <reaction evidence="9">
        <text>an organic molecule + reduced [NADPH--hemoprotein reductase] + O2 = an alcohol + oxidized [NADPH--hemoprotein reductase] + H2O + H(+)</text>
        <dbReference type="Rhea" id="RHEA:17149"/>
        <dbReference type="Rhea" id="RHEA-COMP:11964"/>
        <dbReference type="Rhea" id="RHEA-COMP:11965"/>
        <dbReference type="ChEBI" id="CHEBI:15377"/>
        <dbReference type="ChEBI" id="CHEBI:15378"/>
        <dbReference type="ChEBI" id="CHEBI:15379"/>
        <dbReference type="ChEBI" id="CHEBI:30879"/>
        <dbReference type="ChEBI" id="CHEBI:57618"/>
        <dbReference type="ChEBI" id="CHEBI:58210"/>
        <dbReference type="ChEBI" id="CHEBI:142491"/>
        <dbReference type="EC" id="1.14.14.1"/>
    </reaction>
</comment>
<evidence type="ECO:0000313" key="12">
    <source>
        <dbReference type="EMBL" id="KAK7806233.1"/>
    </source>
</evidence>
<evidence type="ECO:0000256" key="9">
    <source>
        <dbReference type="ARBA" id="ARBA00047827"/>
    </source>
</evidence>
<dbReference type="EMBL" id="JBBHLL010000308">
    <property type="protein sequence ID" value="KAK7806233.1"/>
    <property type="molecule type" value="Genomic_DNA"/>
</dbReference>
<dbReference type="PANTHER" id="PTHR24302">
    <property type="entry name" value="CYTOCHROME P450 FAMILY 3"/>
    <property type="match status" value="1"/>
</dbReference>
<comment type="cofactor">
    <cofactor evidence="1 10">
        <name>heme</name>
        <dbReference type="ChEBI" id="CHEBI:30413"/>
    </cofactor>
</comment>
<dbReference type="InterPro" id="IPR002401">
    <property type="entry name" value="Cyt_P450_E_grp-I"/>
</dbReference>
<dbReference type="PRINTS" id="PR00385">
    <property type="entry name" value="P450"/>
</dbReference>
<evidence type="ECO:0000256" key="1">
    <source>
        <dbReference type="ARBA" id="ARBA00001971"/>
    </source>
</evidence>
<dbReference type="PRINTS" id="PR00463">
    <property type="entry name" value="EP450I"/>
</dbReference>
<keyword evidence="4 10" id="KW-0349">Heme</keyword>
<dbReference type="GO" id="GO:0020037">
    <property type="term" value="F:heme binding"/>
    <property type="evidence" value="ECO:0007669"/>
    <property type="project" value="InterPro"/>
</dbReference>
<dbReference type="GO" id="GO:0008202">
    <property type="term" value="P:steroid metabolic process"/>
    <property type="evidence" value="ECO:0007669"/>
    <property type="project" value="TreeGrafter"/>
</dbReference>
<name>A0AAW0HW76_MYOGA</name>
<reference evidence="12 13" key="1">
    <citation type="journal article" date="2023" name="bioRxiv">
        <title>Conserved and derived expression patterns and positive selection on dental genes reveal complex evolutionary context of ever-growing rodent molars.</title>
        <authorList>
            <person name="Calamari Z.T."/>
            <person name="Song A."/>
            <person name="Cohen E."/>
            <person name="Akter M."/>
            <person name="Roy R.D."/>
            <person name="Hallikas O."/>
            <person name="Christensen M.M."/>
            <person name="Li P."/>
            <person name="Marangoni P."/>
            <person name="Jernvall J."/>
            <person name="Klein O.D."/>
        </authorList>
    </citation>
    <scope>NUCLEOTIDE SEQUENCE [LARGE SCALE GENOMIC DNA]</scope>
    <source>
        <strain evidence="12">V071</strain>
    </source>
</reference>
<dbReference type="InterPro" id="IPR036396">
    <property type="entry name" value="Cyt_P450_sf"/>
</dbReference>
<feature type="binding site" description="axial binding residue" evidence="10">
    <location>
        <position position="332"/>
    </location>
    <ligand>
        <name>heme</name>
        <dbReference type="ChEBI" id="CHEBI:30413"/>
    </ligand>
    <ligandPart>
        <name>Fe</name>
        <dbReference type="ChEBI" id="CHEBI:18248"/>
    </ligandPart>
</feature>
<gene>
    <name evidence="12" type="ORF">U0070_008896</name>
</gene>
<keyword evidence="8 11" id="KW-0503">Monooxygenase</keyword>
<dbReference type="PANTHER" id="PTHR24302:SF49">
    <property type="entry name" value="CYTOCHROME P450 3A-RELATED"/>
    <property type="match status" value="1"/>
</dbReference>
<organism evidence="12 13">
    <name type="scientific">Myodes glareolus</name>
    <name type="common">Bank vole</name>
    <name type="synonym">Clethrionomys glareolus</name>
    <dbReference type="NCBI Taxonomy" id="447135"/>
    <lineage>
        <taxon>Eukaryota</taxon>
        <taxon>Metazoa</taxon>
        <taxon>Chordata</taxon>
        <taxon>Craniata</taxon>
        <taxon>Vertebrata</taxon>
        <taxon>Euteleostomi</taxon>
        <taxon>Mammalia</taxon>
        <taxon>Eutheria</taxon>
        <taxon>Euarchontoglires</taxon>
        <taxon>Glires</taxon>
        <taxon>Rodentia</taxon>
        <taxon>Myomorpha</taxon>
        <taxon>Muroidea</taxon>
        <taxon>Cricetidae</taxon>
        <taxon>Arvicolinae</taxon>
        <taxon>Myodes</taxon>
    </lineage>
</organism>
<dbReference type="EC" id="1.14.14.1" evidence="3"/>
<dbReference type="PROSITE" id="PS00086">
    <property type="entry name" value="CYTOCHROME_P450"/>
    <property type="match status" value="1"/>
</dbReference>
<dbReference type="InterPro" id="IPR017972">
    <property type="entry name" value="Cyt_P450_CS"/>
</dbReference>
<dbReference type="Gene3D" id="1.10.630.10">
    <property type="entry name" value="Cytochrome P450"/>
    <property type="match status" value="2"/>
</dbReference>
<dbReference type="Proteomes" id="UP001488838">
    <property type="component" value="Unassembled WGS sequence"/>
</dbReference>
<protein>
    <recommendedName>
        <fullName evidence="3">unspecific monooxygenase</fullName>
        <ecNumber evidence="3">1.14.14.1</ecNumber>
    </recommendedName>
</protein>
<evidence type="ECO:0000256" key="7">
    <source>
        <dbReference type="ARBA" id="ARBA00023004"/>
    </source>
</evidence>
<dbReference type="Pfam" id="PF00067">
    <property type="entry name" value="p450"/>
    <property type="match status" value="2"/>
</dbReference>
<dbReference type="SUPFAM" id="SSF48264">
    <property type="entry name" value="Cytochrome P450"/>
    <property type="match status" value="1"/>
</dbReference>
<comment type="similarity">
    <text evidence="2 11">Belongs to the cytochrome P450 family.</text>
</comment>
<evidence type="ECO:0000256" key="8">
    <source>
        <dbReference type="ARBA" id="ARBA00023033"/>
    </source>
</evidence>
<dbReference type="GO" id="GO:0050649">
    <property type="term" value="F:testosterone 6-beta-hydroxylase activity"/>
    <property type="evidence" value="ECO:0007669"/>
    <property type="project" value="TreeGrafter"/>
</dbReference>
<dbReference type="GO" id="GO:0016712">
    <property type="term" value="F:oxidoreductase activity, acting on paired donors, with incorporation or reduction of molecular oxygen, reduced flavin or flavoprotein as one donor, and incorporation of one atom of oxygen"/>
    <property type="evidence" value="ECO:0007669"/>
    <property type="project" value="UniProtKB-EC"/>
</dbReference>
<evidence type="ECO:0000313" key="13">
    <source>
        <dbReference type="Proteomes" id="UP001488838"/>
    </source>
</evidence>
<evidence type="ECO:0000256" key="4">
    <source>
        <dbReference type="ARBA" id="ARBA00022617"/>
    </source>
</evidence>